<evidence type="ECO:0000313" key="2">
    <source>
        <dbReference type="Proteomes" id="UP001060085"/>
    </source>
</evidence>
<organism evidence="1 2">
    <name type="scientific">Catharanthus roseus</name>
    <name type="common">Madagascar periwinkle</name>
    <name type="synonym">Vinca rosea</name>
    <dbReference type="NCBI Taxonomy" id="4058"/>
    <lineage>
        <taxon>Eukaryota</taxon>
        <taxon>Viridiplantae</taxon>
        <taxon>Streptophyta</taxon>
        <taxon>Embryophyta</taxon>
        <taxon>Tracheophyta</taxon>
        <taxon>Spermatophyta</taxon>
        <taxon>Magnoliopsida</taxon>
        <taxon>eudicotyledons</taxon>
        <taxon>Gunneridae</taxon>
        <taxon>Pentapetalae</taxon>
        <taxon>asterids</taxon>
        <taxon>lamiids</taxon>
        <taxon>Gentianales</taxon>
        <taxon>Apocynaceae</taxon>
        <taxon>Rauvolfioideae</taxon>
        <taxon>Vinceae</taxon>
        <taxon>Catharanthinae</taxon>
        <taxon>Catharanthus</taxon>
    </lineage>
</organism>
<reference evidence="2" key="1">
    <citation type="journal article" date="2023" name="Nat. Plants">
        <title>Single-cell RNA sequencing provides a high-resolution roadmap for understanding the multicellular compartmentation of specialized metabolism.</title>
        <authorList>
            <person name="Sun S."/>
            <person name="Shen X."/>
            <person name="Li Y."/>
            <person name="Li Y."/>
            <person name="Wang S."/>
            <person name="Li R."/>
            <person name="Zhang H."/>
            <person name="Shen G."/>
            <person name="Guo B."/>
            <person name="Wei J."/>
            <person name="Xu J."/>
            <person name="St-Pierre B."/>
            <person name="Chen S."/>
            <person name="Sun C."/>
        </authorList>
    </citation>
    <scope>NUCLEOTIDE SEQUENCE [LARGE SCALE GENOMIC DNA]</scope>
</reference>
<dbReference type="EMBL" id="CM044707">
    <property type="protein sequence ID" value="KAI5653532.1"/>
    <property type="molecule type" value="Genomic_DNA"/>
</dbReference>
<dbReference type="Proteomes" id="UP001060085">
    <property type="component" value="Linkage Group LG07"/>
</dbReference>
<protein>
    <submittedName>
        <fullName evidence="1">Uncharacterized protein</fullName>
    </submittedName>
</protein>
<proteinExistence type="predicted"/>
<gene>
    <name evidence="1" type="ORF">M9H77_30719</name>
</gene>
<name>A0ACB9ZY31_CATRO</name>
<evidence type="ECO:0000313" key="1">
    <source>
        <dbReference type="EMBL" id="KAI5653532.1"/>
    </source>
</evidence>
<keyword evidence="2" id="KW-1185">Reference proteome</keyword>
<sequence>MEAVGKKAAPTGHGKVTYHRQFSFLDSRIEDLIQDFDLRLDDSRDDLRRYSGFNFNYSQVCLELKKEGQSRIPPTQTLRYDCALLGFLNQQILSRS</sequence>
<comment type="caution">
    <text evidence="1">The sequence shown here is derived from an EMBL/GenBank/DDBJ whole genome shotgun (WGS) entry which is preliminary data.</text>
</comment>
<accession>A0ACB9ZY31</accession>